<dbReference type="Gene3D" id="1.10.10.10">
    <property type="entry name" value="Winged helix-like DNA-binding domain superfamily/Winged helix DNA-binding domain"/>
    <property type="match status" value="1"/>
</dbReference>
<dbReference type="InterPro" id="IPR001611">
    <property type="entry name" value="Leu-rich_rpt"/>
</dbReference>
<dbReference type="GeneID" id="120252554"/>
<feature type="coiled-coil region" evidence="15">
    <location>
        <begin position="80"/>
        <end position="107"/>
    </location>
</feature>
<dbReference type="GO" id="GO:0004722">
    <property type="term" value="F:protein serine/threonine phosphatase activity"/>
    <property type="evidence" value="ECO:0007669"/>
    <property type="project" value="UniProtKB-EC"/>
</dbReference>
<keyword evidence="7 14" id="KW-0378">Hydrolase</keyword>
<proteinExistence type="inferred from homology"/>
<keyword evidence="5" id="KW-0479">Metal-binding</keyword>
<keyword evidence="8" id="KW-0611">Plant defense</keyword>
<dbReference type="InterPro" id="IPR036388">
    <property type="entry name" value="WH-like_DNA-bd_sf"/>
</dbReference>
<dbReference type="InterPro" id="IPR027417">
    <property type="entry name" value="P-loop_NTPase"/>
</dbReference>
<keyword evidence="9" id="KW-0460">Magnesium</keyword>
<dbReference type="SUPFAM" id="SSF52540">
    <property type="entry name" value="P-loop containing nucleoside triphosphate hydrolases"/>
    <property type="match status" value="1"/>
</dbReference>
<dbReference type="CDD" id="cd00143">
    <property type="entry name" value="PP2Cc"/>
    <property type="match status" value="1"/>
</dbReference>
<evidence type="ECO:0000256" key="11">
    <source>
        <dbReference type="ARBA" id="ARBA00023211"/>
    </source>
</evidence>
<dbReference type="InterPro" id="IPR036457">
    <property type="entry name" value="PPM-type-like_dom_sf"/>
</dbReference>
<evidence type="ECO:0000256" key="13">
    <source>
        <dbReference type="ARBA" id="ARBA00048336"/>
    </source>
</evidence>
<evidence type="ECO:0000256" key="15">
    <source>
        <dbReference type="SAM" id="Coils"/>
    </source>
</evidence>
<dbReference type="PROSITE" id="PS51746">
    <property type="entry name" value="PPM_2"/>
    <property type="match status" value="1"/>
</dbReference>
<protein>
    <recommendedName>
        <fullName evidence="4">protein-serine/threonine phosphatase</fullName>
        <ecNumber evidence="4">3.1.3.16</ecNumber>
    </recommendedName>
</protein>
<evidence type="ECO:0000256" key="14">
    <source>
        <dbReference type="RuleBase" id="RU003465"/>
    </source>
</evidence>
<evidence type="ECO:0000256" key="12">
    <source>
        <dbReference type="ARBA" id="ARBA00047761"/>
    </source>
</evidence>
<dbReference type="EC" id="3.1.3.16" evidence="4"/>
<dbReference type="PANTHER" id="PTHR47992">
    <property type="entry name" value="PROTEIN PHOSPHATASE"/>
    <property type="match status" value="1"/>
</dbReference>
<dbReference type="InterPro" id="IPR002182">
    <property type="entry name" value="NB-ARC"/>
</dbReference>
<comment type="similarity">
    <text evidence="3 14">Belongs to the PP2C family.</text>
</comment>
<keyword evidence="6" id="KW-0677">Repeat</keyword>
<evidence type="ECO:0000256" key="2">
    <source>
        <dbReference type="ARBA" id="ARBA00001946"/>
    </source>
</evidence>
<dbReference type="Gene3D" id="3.80.10.10">
    <property type="entry name" value="Ribonuclease Inhibitor"/>
    <property type="match status" value="1"/>
</dbReference>
<dbReference type="InterPro" id="IPR000222">
    <property type="entry name" value="PP2C_BS"/>
</dbReference>
<evidence type="ECO:0000256" key="10">
    <source>
        <dbReference type="ARBA" id="ARBA00022912"/>
    </source>
</evidence>
<dbReference type="RefSeq" id="XP_039116667.1">
    <property type="nucleotide sequence ID" value="XM_039260733.1"/>
</dbReference>
<keyword evidence="15" id="KW-0175">Coiled coil</keyword>
<dbReference type="InterPro" id="IPR001932">
    <property type="entry name" value="PPM-type_phosphatase-like_dom"/>
</dbReference>
<dbReference type="Gene3D" id="1.10.8.430">
    <property type="entry name" value="Helical domain of apoptotic protease-activating factors"/>
    <property type="match status" value="1"/>
</dbReference>
<dbReference type="SUPFAM" id="SSF52058">
    <property type="entry name" value="L domain-like"/>
    <property type="match status" value="1"/>
</dbReference>
<dbReference type="PROSITE" id="PS01032">
    <property type="entry name" value="PPM_1"/>
    <property type="match status" value="1"/>
</dbReference>
<name>A0AB40AP73_DIOCR</name>
<evidence type="ECO:0000256" key="8">
    <source>
        <dbReference type="ARBA" id="ARBA00022821"/>
    </source>
</evidence>
<organism evidence="17 18">
    <name type="scientific">Dioscorea cayennensis subsp. rotundata</name>
    <name type="common">White Guinea yam</name>
    <name type="synonym">Dioscorea rotundata</name>
    <dbReference type="NCBI Taxonomy" id="55577"/>
    <lineage>
        <taxon>Eukaryota</taxon>
        <taxon>Viridiplantae</taxon>
        <taxon>Streptophyta</taxon>
        <taxon>Embryophyta</taxon>
        <taxon>Tracheophyta</taxon>
        <taxon>Spermatophyta</taxon>
        <taxon>Magnoliopsida</taxon>
        <taxon>Liliopsida</taxon>
        <taxon>Dioscoreales</taxon>
        <taxon>Dioscoreaceae</taxon>
        <taxon>Dioscorea</taxon>
    </lineage>
</organism>
<evidence type="ECO:0000313" key="17">
    <source>
        <dbReference type="Proteomes" id="UP001515500"/>
    </source>
</evidence>
<dbReference type="Proteomes" id="UP001515500">
    <property type="component" value="Chromosome 21"/>
</dbReference>
<evidence type="ECO:0000256" key="9">
    <source>
        <dbReference type="ARBA" id="ARBA00022842"/>
    </source>
</evidence>
<dbReference type="Gene3D" id="3.60.40.10">
    <property type="entry name" value="PPM-type phosphatase domain"/>
    <property type="match status" value="1"/>
</dbReference>
<evidence type="ECO:0000313" key="18">
    <source>
        <dbReference type="RefSeq" id="XP_039116667.1"/>
    </source>
</evidence>
<dbReference type="PRINTS" id="PR00364">
    <property type="entry name" value="DISEASERSIST"/>
</dbReference>
<reference evidence="18" key="1">
    <citation type="submission" date="2025-08" db="UniProtKB">
        <authorList>
            <consortium name="RefSeq"/>
        </authorList>
    </citation>
    <scope>IDENTIFICATION</scope>
</reference>
<dbReference type="Pfam" id="PF00481">
    <property type="entry name" value="PP2C"/>
    <property type="match status" value="1"/>
</dbReference>
<dbReference type="InterPro" id="IPR032675">
    <property type="entry name" value="LRR_dom_sf"/>
</dbReference>
<evidence type="ECO:0000256" key="1">
    <source>
        <dbReference type="ARBA" id="ARBA00001936"/>
    </source>
</evidence>
<comment type="cofactor">
    <cofactor evidence="1">
        <name>Mn(2+)</name>
        <dbReference type="ChEBI" id="CHEBI:29035"/>
    </cofactor>
</comment>
<comment type="cofactor">
    <cofactor evidence="2">
        <name>Mg(2+)</name>
        <dbReference type="ChEBI" id="CHEBI:18420"/>
    </cofactor>
</comment>
<dbReference type="Pfam" id="PF00931">
    <property type="entry name" value="NB-ARC"/>
    <property type="match status" value="1"/>
</dbReference>
<dbReference type="GO" id="GO:0006952">
    <property type="term" value="P:defense response"/>
    <property type="evidence" value="ECO:0007669"/>
    <property type="project" value="UniProtKB-KW"/>
</dbReference>
<keyword evidence="10 14" id="KW-0904">Protein phosphatase</keyword>
<evidence type="ECO:0000256" key="5">
    <source>
        <dbReference type="ARBA" id="ARBA00022723"/>
    </source>
</evidence>
<feature type="domain" description="PPM-type phosphatase" evidence="16">
    <location>
        <begin position="913"/>
        <end position="1242"/>
    </location>
</feature>
<dbReference type="Gene3D" id="3.40.50.300">
    <property type="entry name" value="P-loop containing nucleotide triphosphate hydrolases"/>
    <property type="match status" value="1"/>
</dbReference>
<dbReference type="GO" id="GO:0043531">
    <property type="term" value="F:ADP binding"/>
    <property type="evidence" value="ECO:0007669"/>
    <property type="project" value="InterPro"/>
</dbReference>
<accession>A0AB40AP73</accession>
<evidence type="ECO:0000256" key="4">
    <source>
        <dbReference type="ARBA" id="ARBA00013081"/>
    </source>
</evidence>
<dbReference type="GO" id="GO:0046872">
    <property type="term" value="F:metal ion binding"/>
    <property type="evidence" value="ECO:0007669"/>
    <property type="project" value="UniProtKB-KW"/>
</dbReference>
<gene>
    <name evidence="18" type="primary">LOC120252554</name>
</gene>
<keyword evidence="17" id="KW-1185">Reference proteome</keyword>
<comment type="catalytic activity">
    <reaction evidence="13">
        <text>O-phospho-L-threonyl-[protein] + H2O = L-threonyl-[protein] + phosphate</text>
        <dbReference type="Rhea" id="RHEA:47004"/>
        <dbReference type="Rhea" id="RHEA-COMP:11060"/>
        <dbReference type="Rhea" id="RHEA-COMP:11605"/>
        <dbReference type="ChEBI" id="CHEBI:15377"/>
        <dbReference type="ChEBI" id="CHEBI:30013"/>
        <dbReference type="ChEBI" id="CHEBI:43474"/>
        <dbReference type="ChEBI" id="CHEBI:61977"/>
        <dbReference type="EC" id="3.1.3.16"/>
    </reaction>
</comment>
<dbReference type="AlphaFoldDB" id="A0AB40AP73"/>
<dbReference type="InterPro" id="IPR042197">
    <property type="entry name" value="Apaf_helical"/>
</dbReference>
<evidence type="ECO:0000256" key="6">
    <source>
        <dbReference type="ARBA" id="ARBA00022737"/>
    </source>
</evidence>
<evidence type="ECO:0000259" key="16">
    <source>
        <dbReference type="PROSITE" id="PS51746"/>
    </source>
</evidence>
<evidence type="ECO:0000256" key="3">
    <source>
        <dbReference type="ARBA" id="ARBA00006702"/>
    </source>
</evidence>
<dbReference type="SUPFAM" id="SSF81606">
    <property type="entry name" value="PP2C-like"/>
    <property type="match status" value="1"/>
</dbReference>
<dbReference type="FunFam" id="3.60.40.10:FF:000041">
    <property type="entry name" value="Protein phosphatase 2C 51"/>
    <property type="match status" value="1"/>
</dbReference>
<keyword evidence="11" id="KW-0464">Manganese</keyword>
<evidence type="ECO:0000256" key="7">
    <source>
        <dbReference type="ARBA" id="ARBA00022801"/>
    </source>
</evidence>
<dbReference type="Pfam" id="PF13855">
    <property type="entry name" value="LRR_8"/>
    <property type="match status" value="1"/>
</dbReference>
<dbReference type="InterPro" id="IPR015655">
    <property type="entry name" value="PP2C"/>
</dbReference>
<sequence>MMHAEERLLDLVGAMEDLKAMRNRVLREIELQEEKGKQRTQKVQAWLDKVVDMDQCTNQLVIDFSRCCVTGCCSLNIYSRLNVSRKATKLKKEIDGLMNEKNNLSVLAKKRPSKPIIDMPISTTNVGIMTGSNLRVIRDYLGDKTFGIIGIYGMGGIGKTTLLKEIERSIYDWNMGFDYVIHAKASYELHVEDLRDCIAEQLSLCGPSRETIFKFLKYKNFLLLLDDLWEELDITVLGIPDPHDESYVTTLYKHTVVFTTRSNKVCDCMKANKKIKLECLDKDEGWQLFKENLAMDLEGKPFIEEAAREVANLCGGLPLALVMVGQAMSNKTSTTEWNFILDQLWSGLCSSLCESMFLYLRSSYDSLANKILQQCFLCFCLWPKKKLISTEDLIKCWLEFGLISCFDSLSEAYMHGCYILEILEEASLVVTHDNKRVAKVHEVIHEMAQWIASRAGGGSHKPWFVRQNITSEQLSSEEVEAWFQLERVSIVNCNLNCLPELQFECPSLLSLNIQHNRGLKNLPKIFFQQMSNLAYLNLSFTGIHEFPASIMDLCNLEFLDISCTRINSLPNKLGNLKKLKYLFCGYLFLGELQVELLSSLHSLQVLDVYPYGYVESNALFILRQRGVKGIGMCVSSNYILEQLSNLPIVNINIKYINGLSTLHFSSLTSEEHGGPKELQISFSVAIQNLVINNKSKTSLKLLRLYQLQNLRSFVWTIEPKEVFPMLQIVQIEACFSLTSLHWVFHLPLLHALLLQDCYKMKELVNEEEREIKEDDVITTFPKLKYLKIVRLPKLVEISSCAIDFPHLSKVHLEDCPNLKRLPFKPDIVSNQGLLIKCERKWWERLEWDDANVHSQFCSNSTEDEEIAEFFVGNVPTEDEEIAEFFVGNVPAFGHKDLPRKFGRHEVLRDYVPLWGSVSICGRRPQMEDAVMTVPRFFHIPITMLPADLVVDGIIPDLISLSGHFFGVYDGHGGSQVANYCRERLHLALVEELTIVGTSTGDDWQKQWEKAFINCFLKVDDEVCGEISRGTTGSTSDAFEEFSISMGFDSFGMSEPVAPENVGSTALVAVICSSHIIIANCGDSRAVLCRGEQPVALSNDHKPNREDEYARIEAEGGEVVIHSDRYCVCGVLPVSRSIGDRYLKPFIIPDPEITVVQRTSEDEYLILASDGLWDVMSNEEVCDAARRRILLWHKKSAGTTATPSLIQKGEEADSAAQAAADYLSNLAMEKGSMDNITVIVVDLKAGMRKLVSSWT</sequence>
<dbReference type="SMART" id="SM00332">
    <property type="entry name" value="PP2Cc"/>
    <property type="match status" value="1"/>
</dbReference>
<comment type="catalytic activity">
    <reaction evidence="12">
        <text>O-phospho-L-seryl-[protein] + H2O = L-seryl-[protein] + phosphate</text>
        <dbReference type="Rhea" id="RHEA:20629"/>
        <dbReference type="Rhea" id="RHEA-COMP:9863"/>
        <dbReference type="Rhea" id="RHEA-COMP:11604"/>
        <dbReference type="ChEBI" id="CHEBI:15377"/>
        <dbReference type="ChEBI" id="CHEBI:29999"/>
        <dbReference type="ChEBI" id="CHEBI:43474"/>
        <dbReference type="ChEBI" id="CHEBI:83421"/>
        <dbReference type="EC" id="3.1.3.16"/>
    </reaction>
</comment>